<dbReference type="EMBL" id="CM001222">
    <property type="protein sequence ID" value="KEH26491.1"/>
    <property type="molecule type" value="Genomic_DNA"/>
</dbReference>
<reference evidence="1 3" key="1">
    <citation type="journal article" date="2011" name="Nature">
        <title>The Medicago genome provides insight into the evolution of rhizobial symbioses.</title>
        <authorList>
            <person name="Young N.D."/>
            <person name="Debelle F."/>
            <person name="Oldroyd G.E."/>
            <person name="Geurts R."/>
            <person name="Cannon S.B."/>
            <person name="Udvardi M.K."/>
            <person name="Benedito V.A."/>
            <person name="Mayer K.F."/>
            <person name="Gouzy J."/>
            <person name="Schoof H."/>
            <person name="Van de Peer Y."/>
            <person name="Proost S."/>
            <person name="Cook D.R."/>
            <person name="Meyers B.C."/>
            <person name="Spannagl M."/>
            <person name="Cheung F."/>
            <person name="De Mita S."/>
            <person name="Krishnakumar V."/>
            <person name="Gundlach H."/>
            <person name="Zhou S."/>
            <person name="Mudge J."/>
            <person name="Bharti A.K."/>
            <person name="Murray J.D."/>
            <person name="Naoumkina M.A."/>
            <person name="Rosen B."/>
            <person name="Silverstein K.A."/>
            <person name="Tang H."/>
            <person name="Rombauts S."/>
            <person name="Zhao P.X."/>
            <person name="Zhou P."/>
            <person name="Barbe V."/>
            <person name="Bardou P."/>
            <person name="Bechner M."/>
            <person name="Bellec A."/>
            <person name="Berger A."/>
            <person name="Berges H."/>
            <person name="Bidwell S."/>
            <person name="Bisseling T."/>
            <person name="Choisne N."/>
            <person name="Couloux A."/>
            <person name="Denny R."/>
            <person name="Deshpande S."/>
            <person name="Dai X."/>
            <person name="Doyle J.J."/>
            <person name="Dudez A.M."/>
            <person name="Farmer A.D."/>
            <person name="Fouteau S."/>
            <person name="Franken C."/>
            <person name="Gibelin C."/>
            <person name="Gish J."/>
            <person name="Goldstein S."/>
            <person name="Gonzalez A.J."/>
            <person name="Green P.J."/>
            <person name="Hallab A."/>
            <person name="Hartog M."/>
            <person name="Hua A."/>
            <person name="Humphray S.J."/>
            <person name="Jeong D.H."/>
            <person name="Jing Y."/>
            <person name="Jocker A."/>
            <person name="Kenton S.M."/>
            <person name="Kim D.J."/>
            <person name="Klee K."/>
            <person name="Lai H."/>
            <person name="Lang C."/>
            <person name="Lin S."/>
            <person name="Macmil S.L."/>
            <person name="Magdelenat G."/>
            <person name="Matthews L."/>
            <person name="McCorrison J."/>
            <person name="Monaghan E.L."/>
            <person name="Mun J.H."/>
            <person name="Najar F.Z."/>
            <person name="Nicholson C."/>
            <person name="Noirot C."/>
            <person name="O'Bleness M."/>
            <person name="Paule C.R."/>
            <person name="Poulain J."/>
            <person name="Prion F."/>
            <person name="Qin B."/>
            <person name="Qu C."/>
            <person name="Retzel E.F."/>
            <person name="Riddle C."/>
            <person name="Sallet E."/>
            <person name="Samain S."/>
            <person name="Samson N."/>
            <person name="Sanders I."/>
            <person name="Saurat O."/>
            <person name="Scarpelli C."/>
            <person name="Schiex T."/>
            <person name="Segurens B."/>
            <person name="Severin A.J."/>
            <person name="Sherrier D.J."/>
            <person name="Shi R."/>
            <person name="Sims S."/>
            <person name="Singer S.R."/>
            <person name="Sinharoy S."/>
            <person name="Sterck L."/>
            <person name="Viollet A."/>
            <person name="Wang B.B."/>
            <person name="Wang K."/>
            <person name="Wang M."/>
            <person name="Wang X."/>
            <person name="Warfsmann J."/>
            <person name="Weissenbach J."/>
            <person name="White D.D."/>
            <person name="White J.D."/>
            <person name="Wiley G.B."/>
            <person name="Wincker P."/>
            <person name="Xing Y."/>
            <person name="Yang L."/>
            <person name="Yao Z."/>
            <person name="Ying F."/>
            <person name="Zhai J."/>
            <person name="Zhou L."/>
            <person name="Zuber A."/>
            <person name="Denarie J."/>
            <person name="Dixon R.A."/>
            <person name="May G.D."/>
            <person name="Schwartz D.C."/>
            <person name="Rogers J."/>
            <person name="Quetier F."/>
            <person name="Town C.D."/>
            <person name="Roe B.A."/>
        </authorList>
    </citation>
    <scope>NUCLEOTIDE SEQUENCE [LARGE SCALE GENOMIC DNA]</scope>
    <source>
        <strain evidence="1">A17</strain>
        <strain evidence="2 3">cv. Jemalong A17</strain>
    </source>
</reference>
<name>A0A072UAN5_MEDTR</name>
<dbReference type="HOGENOM" id="CLU_2254152_0_0_1"/>
<dbReference type="EnsemblPlants" id="KEH26491">
    <property type="protein sequence ID" value="KEH26491"/>
    <property type="gene ID" value="MTR_6g462620"/>
</dbReference>
<dbReference type="AlphaFoldDB" id="A0A072UAN5"/>
<dbReference type="Proteomes" id="UP000002051">
    <property type="component" value="Chromosome 6"/>
</dbReference>
<protein>
    <submittedName>
        <fullName evidence="1 2">Uncharacterized protein</fullName>
    </submittedName>
</protein>
<reference evidence="1 3" key="2">
    <citation type="journal article" date="2014" name="BMC Genomics">
        <title>An improved genome release (version Mt4.0) for the model legume Medicago truncatula.</title>
        <authorList>
            <person name="Tang H."/>
            <person name="Krishnakumar V."/>
            <person name="Bidwell S."/>
            <person name="Rosen B."/>
            <person name="Chan A."/>
            <person name="Zhou S."/>
            <person name="Gentzbittel L."/>
            <person name="Childs K.L."/>
            <person name="Yandell M."/>
            <person name="Gundlach H."/>
            <person name="Mayer K.F."/>
            <person name="Schwartz D.C."/>
            <person name="Town C.D."/>
        </authorList>
    </citation>
    <scope>GENOME REANNOTATION</scope>
    <source>
        <strain evidence="1">A17</strain>
        <strain evidence="2 3">cv. Jemalong A17</strain>
    </source>
</reference>
<reference evidence="2" key="3">
    <citation type="submission" date="2015-04" db="UniProtKB">
        <authorList>
            <consortium name="EnsemblPlants"/>
        </authorList>
    </citation>
    <scope>IDENTIFICATION</scope>
    <source>
        <strain evidence="2">cv. Jemalong A17</strain>
    </source>
</reference>
<proteinExistence type="predicted"/>
<keyword evidence="3" id="KW-1185">Reference proteome</keyword>
<evidence type="ECO:0000313" key="1">
    <source>
        <dbReference type="EMBL" id="KEH26491.1"/>
    </source>
</evidence>
<organism evidence="1 3">
    <name type="scientific">Medicago truncatula</name>
    <name type="common">Barrel medic</name>
    <name type="synonym">Medicago tribuloides</name>
    <dbReference type="NCBI Taxonomy" id="3880"/>
    <lineage>
        <taxon>Eukaryota</taxon>
        <taxon>Viridiplantae</taxon>
        <taxon>Streptophyta</taxon>
        <taxon>Embryophyta</taxon>
        <taxon>Tracheophyta</taxon>
        <taxon>Spermatophyta</taxon>
        <taxon>Magnoliopsida</taxon>
        <taxon>eudicotyledons</taxon>
        <taxon>Gunneridae</taxon>
        <taxon>Pentapetalae</taxon>
        <taxon>rosids</taxon>
        <taxon>fabids</taxon>
        <taxon>Fabales</taxon>
        <taxon>Fabaceae</taxon>
        <taxon>Papilionoideae</taxon>
        <taxon>50 kb inversion clade</taxon>
        <taxon>NPAAA clade</taxon>
        <taxon>Hologalegina</taxon>
        <taxon>IRL clade</taxon>
        <taxon>Trifolieae</taxon>
        <taxon>Medicago</taxon>
    </lineage>
</organism>
<evidence type="ECO:0000313" key="2">
    <source>
        <dbReference type="EnsemblPlants" id="KEH26491"/>
    </source>
</evidence>
<sequence length="104" mass="12132">MQADCASYLKEKARDILRLHYKYSPYVDRGPCLPGLRCMAAARRLLNFLLHITPKIKKKTYHDDFKDGVEFNFERVCFRNVEGWSCFEAYAMQADCASDLKEKA</sequence>
<evidence type="ECO:0000313" key="3">
    <source>
        <dbReference type="Proteomes" id="UP000002051"/>
    </source>
</evidence>
<accession>A0A072UAN5</accession>
<gene>
    <name evidence="1" type="ordered locus">MTR_6g462620</name>
</gene>